<evidence type="ECO:0000259" key="2">
    <source>
        <dbReference type="Pfam" id="PF20262"/>
    </source>
</evidence>
<comment type="caution">
    <text evidence="3">The sequence shown here is derived from an EMBL/GenBank/DDBJ whole genome shotgun (WGS) entry which is preliminary data.</text>
</comment>
<feature type="region of interest" description="Disordered" evidence="1">
    <location>
        <begin position="188"/>
        <end position="211"/>
    </location>
</feature>
<reference evidence="3 4" key="1">
    <citation type="submission" date="2024-04" db="EMBL/GenBank/DDBJ databases">
        <title>Symmetric and asymmetric DNA N6-adenine methylation regulates different biological responses in Mucorales.</title>
        <authorList>
            <consortium name="Lawrence Berkeley National Laboratory"/>
            <person name="Lax C."/>
            <person name="Mondo S.J."/>
            <person name="Osorio-Concepcion M."/>
            <person name="Muszewska A."/>
            <person name="Corrochano-Luque M."/>
            <person name="Gutierrez G."/>
            <person name="Riley R."/>
            <person name="Lipzen A."/>
            <person name="Guo J."/>
            <person name="Hundley H."/>
            <person name="Amirebrahimi M."/>
            <person name="Ng V."/>
            <person name="Lorenzo-Gutierrez D."/>
            <person name="Binder U."/>
            <person name="Yang J."/>
            <person name="Song Y."/>
            <person name="Canovas D."/>
            <person name="Navarro E."/>
            <person name="Freitag M."/>
            <person name="Gabaldon T."/>
            <person name="Grigoriev I.V."/>
            <person name="Corrochano L.M."/>
            <person name="Nicolas F.E."/>
            <person name="Garre V."/>
        </authorList>
    </citation>
    <scope>NUCLEOTIDE SEQUENCE [LARGE SCALE GENOMIC DNA]</scope>
    <source>
        <strain evidence="3 4">L51</strain>
    </source>
</reference>
<dbReference type="InterPro" id="IPR016024">
    <property type="entry name" value="ARM-type_fold"/>
</dbReference>
<feature type="domain" description="Protein UNC80 C-terminal" evidence="2">
    <location>
        <begin position="1570"/>
        <end position="1730"/>
    </location>
</feature>
<feature type="compositionally biased region" description="Low complexity" evidence="1">
    <location>
        <begin position="2441"/>
        <end position="2462"/>
    </location>
</feature>
<proteinExistence type="predicted"/>
<feature type="region of interest" description="Disordered" evidence="1">
    <location>
        <begin position="2327"/>
        <end position="2397"/>
    </location>
</feature>
<keyword evidence="4" id="KW-1185">Reference proteome</keyword>
<dbReference type="Proteomes" id="UP001448207">
    <property type="component" value="Unassembled WGS sequence"/>
</dbReference>
<feature type="compositionally biased region" description="Polar residues" evidence="1">
    <location>
        <begin position="188"/>
        <end position="209"/>
    </location>
</feature>
<feature type="region of interest" description="Disordered" evidence="1">
    <location>
        <begin position="2246"/>
        <end position="2266"/>
    </location>
</feature>
<feature type="region of interest" description="Disordered" evidence="1">
    <location>
        <begin position="1"/>
        <end position="26"/>
    </location>
</feature>
<gene>
    <name evidence="3" type="ORF">J3Q64DRAFT_1652990</name>
</gene>
<feature type="region of interest" description="Disordered" evidence="1">
    <location>
        <begin position="68"/>
        <end position="90"/>
    </location>
</feature>
<accession>A0ABR3BGX3</accession>
<name>A0ABR3BGX3_PHYBL</name>
<organism evidence="3 4">
    <name type="scientific">Phycomyces blakesleeanus</name>
    <dbReference type="NCBI Taxonomy" id="4837"/>
    <lineage>
        <taxon>Eukaryota</taxon>
        <taxon>Fungi</taxon>
        <taxon>Fungi incertae sedis</taxon>
        <taxon>Mucoromycota</taxon>
        <taxon>Mucoromycotina</taxon>
        <taxon>Mucoromycetes</taxon>
        <taxon>Mucorales</taxon>
        <taxon>Phycomycetaceae</taxon>
        <taxon>Phycomyces</taxon>
    </lineage>
</organism>
<feature type="compositionally biased region" description="Low complexity" evidence="1">
    <location>
        <begin position="68"/>
        <end position="89"/>
    </location>
</feature>
<dbReference type="EMBL" id="JBCLYO010000001">
    <property type="protein sequence ID" value="KAL0097971.1"/>
    <property type="molecule type" value="Genomic_DNA"/>
</dbReference>
<feature type="compositionally biased region" description="Low complexity" evidence="1">
    <location>
        <begin position="15"/>
        <end position="26"/>
    </location>
</feature>
<evidence type="ECO:0000313" key="4">
    <source>
        <dbReference type="Proteomes" id="UP001448207"/>
    </source>
</evidence>
<sequence>MSNDHTGDSSGSSTPQNQPRLLPPRRNVSLHRQEFEKSKRAMTLGWDKVRDNLQPAISEDTIAALPPSTSISSASTSITLPSSTSRSPLVNQRIGQRGPIFNPFSRGQTTSDPIMNLQNDHRQYNMASTTLAAAQAAGMTNFGRNFRTSRFMHNNGIYATTTAVQQDIYRLERALDKMLMQFNTRGQHASFTNSSSEPLDSNISVPSEPTSHKLHLFPRHPRVETSAQTSSTGDLADKLSKESRSDITRVSAIMTSLVEILRKHKQATRLPLTGEILAILAVPFDQFLFNSDKLDDCRQALDIFDYIRGRFTQLTPDENFEQIIFCCRLMETNQLQLKIRIISTLKEIMSPLIGNTLLLPSTPGAFNSLVYTLVNALVSISPIPITGQEPLCFDEESDTARDNIIEMLDILASGDMIPIAGDQWDSYYTASLTSTAPVSIARFCVVESLCKSLMTGKYAYENPYKGNVSFHGTTSQENPRDKLIISNLLPRYWSEPTLDVLPAYLKVVFVLSEAATEIFLNGHKNDLCHHDSTLLLYLQFIQTKLPVSILEVNLRDKDKDYKQKNVALNLVTMLLSLLSVSSLEEAIINNSRFSPNHSPQPSVQSSTYDHGFSYPTDEHNSGLPVDTPHEINIPQNILSDIKTYFEEFWHGGYSESIVFGTEAMLEDSLSERSVRVYHNLAFNVDHNISNEIVKRTIPTIFTTITSTYPENIPSLSDLLSKIAKSYRPIFYKPVVSCVASNDQEKVVSLLTLMSCLRRYLSGVQYWMQDAEMINVLLLSDVGNKRTRRSEREYNPTQLLSAGNSDNASDTKWGSTTLGQCVVAAEFSEAIKELRDKQRDRDRNMEEDEIAKKFLIDLERRISVFMTAKEKLVLIPIPLRVIICNIFLDIRFFCNTTHRPGWLTRSIEWATQPVATAELYLDSEKMTSPWEAASSDGENGPRMPRTSVMLHNTFLDDVTLMFEKIRIVHALTVDELAKEAASTGSYNDRPVSRVPPRSESAESGHSTVSNDYGTSDEQPNPLIQRNRRLKSIITEYSINLETEISLSTHPPLRISYNESLQDGPATTLAKRRLERLPKINQDPFGSVFSLLVAVFTTLSTQEFSRLVTPLWERFTDDRNPQVFIPAAFLLMQCGEKVPKTVIEVTTRDFYSTNPTCRISAIRKHAAINAYRFNVLAQEYIPISSRRRPFRGDGGAFSTPFVPTDLGSNQYTMDEPRWMSKLKNASNFPIELKRQIQELGWDDDDQGEEHEALKKVLTPLALLPSLFLEEEDERMNESVEGGRVHKSDTKQVNISQMITRRKRASTVHAFTVSFLSMVDLLKDEDSGVASSLRELLETLTRDDPSLFLRAFLSDLGKYKADRHHDILSRLRYLVSIQAKLPPGFAYILFNYLSGMLKWLTRENKKDGLVLMALIHPILAELTLSTNGLSTRDLRKNKIEHLLASTGRFWFTTEQPVAMFPRGLTDMKSPFSVLDIPWDVFSVAMLRISHIQFLTNFLTRYPREVYAVKKTLQDYEPITLSEVDISWAGVETEDMYFPDAKLRKRLDTDVVFESVENAIHQSHEIEPDRRSSQQHDDISTLSALRARVWLRFIDVLLNGLNKNYNDRMELERILKGVNVIILEHKNDFGIIGQTLVLYTRVVTRFKRLFVSNRGYTTFTPSLFKVFCDVERFPHIRSAITFAWCRFYAVHEEAFVFQMLGALVPLILKAYIKSASLGSWMTDNLFTLMQAMHNPPRLGATSDVLGLQLQVELDDHERSIQERIDSVSNPMAIPLSTTILKPLGRSVTAPILPLIDNDFSERKFKLDNFIRLFLTVIAYDPGSLRAEQFVKMFRHLLPRFWRLTNLKELVAEGVSALVEVFVKFSKNAKPLAGLGTTNTSQSGGGTSKVPFAEEQNKGQGPSRSESAQHAYGKQWQQNDRLTIKKEFVLLVREYLKNGGKLSEMNHEKMATVIKIVMRDYGTIRDSTCSTDWIRDYLVDALNALNANDLTKNYTKPFKKILIQIHAQYRTQWKNTDAADLYEGLAIVLERGQGQPVNMMDIAGVIKERFVPFGITVAMRSEWEKDDIGHTRFCNSLVRLIIAILETTTQDVLYEIEQLPPSAVLIGKILIPICLQYDLRWDGNIASEIGRYRPNPSANWMRLLAYTTKSCSQASLLKAKTSGFSLTSLTSGIGHPGAQDTADAAETPETKETLHSISSVALLFSLSFVALKIILIRGAKSFDGIKGAWVQVAYFLKEALAFGQALKTLRPKSGSGRSTPSQVQSPGTSPNYWSVMPGSPDFRISLQSGPVSMSVVYDFAIWRFLEFVVCYKSPLILFLRDFIHERLRDVGSSHNRSTIHGPVTPRTTNSGMTTDSSGRRSRWKSWSGGLSPKEKDPIPTVNINTPSVHIEHDTSPVNLSPDTSTCGLGLHIPGMSRPISSLNSPSFSARASYDWSDTEQDTHAHPGLSPRSSTTPRSSPGSPGRPSILAQSSEYHSTSTLLHAIHAESLTALVAVQVFMGYKPALPWMTDRPDTQLRPWSYHEAVKKMVSEWQLMLQLRSETAESMNKQLPLSAHITGSPLQ</sequence>
<protein>
    <recommendedName>
        <fullName evidence="2">Protein UNC80 C-terminal domain-containing protein</fullName>
    </recommendedName>
</protein>
<feature type="compositionally biased region" description="Polar residues" evidence="1">
    <location>
        <begin position="2340"/>
        <end position="2350"/>
    </location>
</feature>
<dbReference type="InterPro" id="IPR046460">
    <property type="entry name" value="UNC80_C"/>
</dbReference>
<feature type="compositionally biased region" description="Polar residues" evidence="1">
    <location>
        <begin position="1"/>
        <end position="14"/>
    </location>
</feature>
<feature type="region of interest" description="Disordered" evidence="1">
    <location>
        <begin position="981"/>
        <end position="1023"/>
    </location>
</feature>
<evidence type="ECO:0000256" key="1">
    <source>
        <dbReference type="SAM" id="MobiDB-lite"/>
    </source>
</evidence>
<evidence type="ECO:0000313" key="3">
    <source>
        <dbReference type="EMBL" id="KAL0097971.1"/>
    </source>
</evidence>
<feature type="compositionally biased region" description="Polar residues" evidence="1">
    <location>
        <begin position="2250"/>
        <end position="2266"/>
    </location>
</feature>
<feature type="compositionally biased region" description="Polar residues" evidence="1">
    <location>
        <begin position="1893"/>
        <end position="1903"/>
    </location>
</feature>
<dbReference type="Pfam" id="PF20262">
    <property type="entry name" value="UNC80_C"/>
    <property type="match status" value="2"/>
</dbReference>
<dbReference type="SUPFAM" id="SSF48371">
    <property type="entry name" value="ARM repeat"/>
    <property type="match status" value="1"/>
</dbReference>
<dbReference type="PANTHER" id="PTHR31781">
    <property type="entry name" value="UNC80"/>
    <property type="match status" value="1"/>
</dbReference>
<feature type="compositionally biased region" description="Polar residues" evidence="1">
    <location>
        <begin position="1000"/>
        <end position="1022"/>
    </location>
</feature>
<dbReference type="PANTHER" id="PTHR31781:SF1">
    <property type="entry name" value="PROTEIN UNC-80 HOMOLOG"/>
    <property type="match status" value="1"/>
</dbReference>
<feature type="region of interest" description="Disordered" evidence="1">
    <location>
        <begin position="2428"/>
        <end position="2465"/>
    </location>
</feature>
<feature type="region of interest" description="Disordered" evidence="1">
    <location>
        <begin position="1869"/>
        <end position="1909"/>
    </location>
</feature>
<feature type="domain" description="Protein UNC80 C-terminal" evidence="2">
    <location>
        <begin position="1315"/>
        <end position="1433"/>
    </location>
</feature>